<accession>A0A3S4NRA8</accession>
<evidence type="ECO:0000313" key="2">
    <source>
        <dbReference type="EMBL" id="RWR80558.1"/>
    </source>
</evidence>
<organism evidence="2 3">
    <name type="scientific">Cinnamomum micranthum f. kanehirae</name>
    <dbReference type="NCBI Taxonomy" id="337451"/>
    <lineage>
        <taxon>Eukaryota</taxon>
        <taxon>Viridiplantae</taxon>
        <taxon>Streptophyta</taxon>
        <taxon>Embryophyta</taxon>
        <taxon>Tracheophyta</taxon>
        <taxon>Spermatophyta</taxon>
        <taxon>Magnoliopsida</taxon>
        <taxon>Magnoliidae</taxon>
        <taxon>Laurales</taxon>
        <taxon>Lauraceae</taxon>
        <taxon>Cinnamomum</taxon>
    </lineage>
</organism>
<proteinExistence type="predicted"/>
<dbReference type="EMBL" id="QPKB01000003">
    <property type="protein sequence ID" value="RWR80558.1"/>
    <property type="molecule type" value="Genomic_DNA"/>
</dbReference>
<feature type="transmembrane region" description="Helical" evidence="1">
    <location>
        <begin position="101"/>
        <end position="122"/>
    </location>
</feature>
<sequence length="144" mass="16225">MYVHTFEGLTEEGEGGLLVADGGAVDEGFDGGFGVARGVSFEYASQHLRGLSSSEVRRTIHFAAAAEPETWTIAIRKAVSGNAVDKESLGWEMRLKGRITHWAQVLSYFIQCLLWLLMYDLLHKKIWVRYTREGWCVGMRKDLL</sequence>
<evidence type="ECO:0000256" key="1">
    <source>
        <dbReference type="SAM" id="Phobius"/>
    </source>
</evidence>
<comment type="caution">
    <text evidence="2">The sequence shown here is derived from an EMBL/GenBank/DDBJ whole genome shotgun (WGS) entry which is preliminary data.</text>
</comment>
<dbReference type="Proteomes" id="UP000283530">
    <property type="component" value="Unassembled WGS sequence"/>
</dbReference>
<protein>
    <submittedName>
        <fullName evidence="2">Uncharacterized protein</fullName>
    </submittedName>
</protein>
<reference evidence="2 3" key="1">
    <citation type="journal article" date="2019" name="Nat. Plants">
        <title>Stout camphor tree genome fills gaps in understanding of flowering plant genome evolution.</title>
        <authorList>
            <person name="Chaw S.M."/>
            <person name="Liu Y.C."/>
            <person name="Wu Y.W."/>
            <person name="Wang H.Y."/>
            <person name="Lin C.I."/>
            <person name="Wu C.S."/>
            <person name="Ke H.M."/>
            <person name="Chang L.Y."/>
            <person name="Hsu C.Y."/>
            <person name="Yang H.T."/>
            <person name="Sudianto E."/>
            <person name="Hsu M.H."/>
            <person name="Wu K.P."/>
            <person name="Wang L.N."/>
            <person name="Leebens-Mack J.H."/>
            <person name="Tsai I.J."/>
        </authorList>
    </citation>
    <scope>NUCLEOTIDE SEQUENCE [LARGE SCALE GENOMIC DNA]</scope>
    <source>
        <strain evidence="3">cv. Chaw 1501</strain>
        <tissue evidence="2">Young leaves</tissue>
    </source>
</reference>
<keyword evidence="1" id="KW-1133">Transmembrane helix</keyword>
<keyword evidence="1" id="KW-0472">Membrane</keyword>
<gene>
    <name evidence="2" type="ORF">CKAN_00920300</name>
</gene>
<name>A0A3S4NRA8_9MAGN</name>
<dbReference type="AlphaFoldDB" id="A0A3S4NRA8"/>
<keyword evidence="1" id="KW-0812">Transmembrane</keyword>
<keyword evidence="3" id="KW-1185">Reference proteome</keyword>
<evidence type="ECO:0000313" key="3">
    <source>
        <dbReference type="Proteomes" id="UP000283530"/>
    </source>
</evidence>